<gene>
    <name evidence="1" type="ORF">PMPD1_2251</name>
</gene>
<protein>
    <submittedName>
        <fullName evidence="1">Uncharacterized protein</fullName>
    </submittedName>
</protein>
<accession>A0A6M8U8U6</accession>
<dbReference type="RefSeq" id="WP_173634154.1">
    <property type="nucleotide sequence ID" value="NZ_CP054212.1"/>
</dbReference>
<name>A0A6M8U8U6_9GAMM</name>
<evidence type="ECO:0000313" key="2">
    <source>
        <dbReference type="Proteomes" id="UP000505325"/>
    </source>
</evidence>
<dbReference type="KEGG" id="pmak:PMPD1_2251"/>
<evidence type="ECO:0000313" key="1">
    <source>
        <dbReference type="EMBL" id="QKJ87196.1"/>
    </source>
</evidence>
<organism evidence="1 2">
    <name type="scientific">Paramixta manurensis</name>
    <dbReference type="NCBI Taxonomy" id="2740817"/>
    <lineage>
        <taxon>Bacteria</taxon>
        <taxon>Pseudomonadati</taxon>
        <taxon>Pseudomonadota</taxon>
        <taxon>Gammaproteobacteria</taxon>
        <taxon>Enterobacterales</taxon>
        <taxon>Erwiniaceae</taxon>
        <taxon>Paramixta</taxon>
    </lineage>
</organism>
<sequence length="85" mass="9493">MGTYYYVNNTHSLKQPYTVHAAGCQHLPTLDQRLFLGTFYTPAAAVQQAQKYYPSASGCALCCPLPPGRVRHRRATVEQHKVAEI</sequence>
<dbReference type="AlphaFoldDB" id="A0A6M8U8U6"/>
<dbReference type="Proteomes" id="UP000505325">
    <property type="component" value="Chromosome"/>
</dbReference>
<keyword evidence="2" id="KW-1185">Reference proteome</keyword>
<reference evidence="1 2" key="1">
    <citation type="submission" date="2020-06" db="EMBL/GenBank/DDBJ databases">
        <title>Genome sequence of Paramixta manurensis strain PD-1.</title>
        <authorList>
            <person name="Lee C.W."/>
            <person name="Kim J."/>
        </authorList>
    </citation>
    <scope>NUCLEOTIDE SEQUENCE [LARGE SCALE GENOMIC DNA]</scope>
    <source>
        <strain evidence="1 2">PD-1</strain>
    </source>
</reference>
<dbReference type="EMBL" id="CP054212">
    <property type="protein sequence ID" value="QKJ87196.1"/>
    <property type="molecule type" value="Genomic_DNA"/>
</dbReference>
<proteinExistence type="predicted"/>